<evidence type="ECO:0008006" key="18">
    <source>
        <dbReference type="Google" id="ProtNLM"/>
    </source>
</evidence>
<dbReference type="PROSITE" id="PS51465">
    <property type="entry name" value="KAZAL_2"/>
    <property type="match status" value="2"/>
</dbReference>
<evidence type="ECO:0000256" key="11">
    <source>
        <dbReference type="SAM" id="MobiDB-lite"/>
    </source>
</evidence>
<evidence type="ECO:0000256" key="8">
    <source>
        <dbReference type="ARBA" id="ARBA00023180"/>
    </source>
</evidence>
<dbReference type="SMART" id="SM00179">
    <property type="entry name" value="EGF_CA"/>
    <property type="match status" value="3"/>
</dbReference>
<dbReference type="SUPFAM" id="SSF49899">
    <property type="entry name" value="Concanavalin A-like lectins/glucanases"/>
    <property type="match status" value="3"/>
</dbReference>
<dbReference type="Gene3D" id="2.10.25.10">
    <property type="entry name" value="Laminin"/>
    <property type="match status" value="5"/>
</dbReference>
<keyword evidence="3 9" id="KW-0245">EGF-like domain</keyword>
<dbReference type="AlphaFoldDB" id="A0A9N9RH18"/>
<dbReference type="CDD" id="cd00110">
    <property type="entry name" value="LamG"/>
    <property type="match status" value="3"/>
</dbReference>
<evidence type="ECO:0000259" key="14">
    <source>
        <dbReference type="PROSITE" id="PS50027"/>
    </source>
</evidence>
<dbReference type="GO" id="GO:0016020">
    <property type="term" value="C:membrane"/>
    <property type="evidence" value="ECO:0007669"/>
    <property type="project" value="UniProtKB-SubCell"/>
</dbReference>
<evidence type="ECO:0000259" key="13">
    <source>
        <dbReference type="PROSITE" id="PS50026"/>
    </source>
</evidence>
<dbReference type="SUPFAM" id="SSF100895">
    <property type="entry name" value="Kazal-type serine protease inhibitors"/>
    <property type="match status" value="2"/>
</dbReference>
<dbReference type="PROSITE" id="PS50025">
    <property type="entry name" value="LAM_G_DOMAIN"/>
    <property type="match status" value="3"/>
</dbReference>
<dbReference type="InterPro" id="IPR036058">
    <property type="entry name" value="Kazal_dom_sf"/>
</dbReference>
<dbReference type="Pfam" id="PF00054">
    <property type="entry name" value="Laminin_G_1"/>
    <property type="match status" value="3"/>
</dbReference>
<dbReference type="Pfam" id="PF00008">
    <property type="entry name" value="EGF"/>
    <property type="match status" value="3"/>
</dbReference>
<comment type="subcellular location">
    <subcellularLocation>
        <location evidence="1">Secreted</location>
    </subcellularLocation>
</comment>
<protein>
    <recommendedName>
        <fullName evidence="18">Agrin-like</fullName>
    </recommendedName>
</protein>
<dbReference type="Proteomes" id="UP001153714">
    <property type="component" value="Chromosome 9"/>
</dbReference>
<reference evidence="16" key="1">
    <citation type="submission" date="2021-12" db="EMBL/GenBank/DDBJ databases">
        <authorList>
            <person name="King R."/>
        </authorList>
    </citation>
    <scope>NUCLEOTIDE SEQUENCE</scope>
</reference>
<dbReference type="InterPro" id="IPR002350">
    <property type="entry name" value="Kazal_dom"/>
</dbReference>
<dbReference type="CDD" id="cd00104">
    <property type="entry name" value="KAZAL_FS"/>
    <property type="match status" value="1"/>
</dbReference>
<dbReference type="PROSITE" id="PS50027">
    <property type="entry name" value="EGF_LAM_2"/>
    <property type="match status" value="2"/>
</dbReference>
<feature type="domain" description="EGF-like" evidence="13">
    <location>
        <begin position="1013"/>
        <end position="1051"/>
    </location>
</feature>
<dbReference type="GO" id="GO:0048513">
    <property type="term" value="P:animal organ development"/>
    <property type="evidence" value="ECO:0007669"/>
    <property type="project" value="UniProtKB-ARBA"/>
</dbReference>
<evidence type="ECO:0000256" key="3">
    <source>
        <dbReference type="ARBA" id="ARBA00022536"/>
    </source>
</evidence>
<accession>A0A9N9RH18</accession>
<dbReference type="Pfam" id="PF00053">
    <property type="entry name" value="EGF_laminin"/>
    <property type="match status" value="2"/>
</dbReference>
<keyword evidence="8" id="KW-0325">Glycoprotein</keyword>
<feature type="region of interest" description="Disordered" evidence="11">
    <location>
        <begin position="377"/>
        <end position="401"/>
    </location>
</feature>
<evidence type="ECO:0000256" key="4">
    <source>
        <dbReference type="ARBA" id="ARBA00022729"/>
    </source>
</evidence>
<feature type="domain" description="Laminin G" evidence="12">
    <location>
        <begin position="551"/>
        <end position="735"/>
    </location>
</feature>
<dbReference type="PROSITE" id="PS00022">
    <property type="entry name" value="EGF_1"/>
    <property type="match status" value="3"/>
</dbReference>
<keyword evidence="7 9" id="KW-1015">Disulfide bond</keyword>
<dbReference type="CDD" id="cd00054">
    <property type="entry name" value="EGF_CA"/>
    <property type="match status" value="3"/>
</dbReference>
<evidence type="ECO:0000313" key="16">
    <source>
        <dbReference type="EMBL" id="CAG9796550.1"/>
    </source>
</evidence>
<dbReference type="Pfam" id="PF07648">
    <property type="entry name" value="Kazal_2"/>
    <property type="match status" value="2"/>
</dbReference>
<dbReference type="SMART" id="SM00274">
    <property type="entry name" value="FOLN"/>
    <property type="match status" value="3"/>
</dbReference>
<feature type="disulfide bond" evidence="10">
    <location>
        <begin position="192"/>
        <end position="204"/>
    </location>
</feature>
<feature type="domain" description="Kazal-like" evidence="15">
    <location>
        <begin position="43"/>
        <end position="99"/>
    </location>
</feature>
<dbReference type="OrthoDB" id="88467at2759"/>
<dbReference type="InterPro" id="IPR013320">
    <property type="entry name" value="ConA-like_dom_sf"/>
</dbReference>
<evidence type="ECO:0000259" key="12">
    <source>
        <dbReference type="PROSITE" id="PS50025"/>
    </source>
</evidence>
<feature type="disulfide bond" evidence="10">
    <location>
        <begin position="265"/>
        <end position="274"/>
    </location>
</feature>
<dbReference type="InterPro" id="IPR050372">
    <property type="entry name" value="Neurexin-related_CASP"/>
</dbReference>
<keyword evidence="17" id="KW-1185">Reference proteome</keyword>
<feature type="disulfide bond" evidence="9">
    <location>
        <begin position="760"/>
        <end position="769"/>
    </location>
</feature>
<keyword evidence="6" id="KW-0221">Differentiation</keyword>
<feature type="disulfide bond" evidence="10">
    <location>
        <begin position="246"/>
        <end position="263"/>
    </location>
</feature>
<keyword evidence="5" id="KW-0677">Repeat</keyword>
<dbReference type="SMART" id="SM00282">
    <property type="entry name" value="LamG"/>
    <property type="match status" value="3"/>
</dbReference>
<dbReference type="FunFam" id="3.30.60.30:FF:000024">
    <property type="entry name" value="Transmembrane agrin"/>
    <property type="match status" value="1"/>
</dbReference>
<dbReference type="InterPro" id="IPR003645">
    <property type="entry name" value="Fol_N"/>
</dbReference>
<dbReference type="SMART" id="SM00181">
    <property type="entry name" value="EGF"/>
    <property type="match status" value="5"/>
</dbReference>
<feature type="disulfide bond" evidence="10">
    <location>
        <begin position="244"/>
        <end position="256"/>
    </location>
</feature>
<feature type="domain" description="EGF-like" evidence="13">
    <location>
        <begin position="502"/>
        <end position="539"/>
    </location>
</feature>
<keyword evidence="10" id="KW-0424">Laminin EGF-like domain</keyword>
<dbReference type="InterPro" id="IPR000742">
    <property type="entry name" value="EGF"/>
</dbReference>
<gene>
    <name evidence="16" type="ORF">DIATSA_LOCUS13737</name>
</gene>
<comment type="caution">
    <text evidence="9">Lacks conserved residue(s) required for the propagation of feature annotation.</text>
</comment>
<dbReference type="InterPro" id="IPR001881">
    <property type="entry name" value="EGF-like_Ca-bd_dom"/>
</dbReference>
<dbReference type="PANTHER" id="PTHR15036">
    <property type="entry name" value="PIKACHURIN-LIKE PROTEIN"/>
    <property type="match status" value="1"/>
</dbReference>
<dbReference type="SMART" id="SM00180">
    <property type="entry name" value="EGF_Lam"/>
    <property type="match status" value="2"/>
</dbReference>
<feature type="domain" description="Laminin G" evidence="12">
    <location>
        <begin position="824"/>
        <end position="1004"/>
    </location>
</feature>
<evidence type="ECO:0000256" key="6">
    <source>
        <dbReference type="ARBA" id="ARBA00022782"/>
    </source>
</evidence>
<feature type="domain" description="Laminin EGF-like" evidence="14">
    <location>
        <begin position="244"/>
        <end position="291"/>
    </location>
</feature>
<feature type="domain" description="Laminin G" evidence="12">
    <location>
        <begin position="1061"/>
        <end position="1248"/>
    </location>
</feature>
<organism evidence="16 17">
    <name type="scientific">Diatraea saccharalis</name>
    <name type="common">sugarcane borer</name>
    <dbReference type="NCBI Taxonomy" id="40085"/>
    <lineage>
        <taxon>Eukaryota</taxon>
        <taxon>Metazoa</taxon>
        <taxon>Ecdysozoa</taxon>
        <taxon>Arthropoda</taxon>
        <taxon>Hexapoda</taxon>
        <taxon>Insecta</taxon>
        <taxon>Pterygota</taxon>
        <taxon>Neoptera</taxon>
        <taxon>Endopterygota</taxon>
        <taxon>Lepidoptera</taxon>
        <taxon>Glossata</taxon>
        <taxon>Ditrysia</taxon>
        <taxon>Pyraloidea</taxon>
        <taxon>Crambidae</taxon>
        <taxon>Crambinae</taxon>
        <taxon>Diatraea</taxon>
    </lineage>
</organism>
<dbReference type="FunFam" id="2.10.25.10:FF:000094">
    <property type="entry name" value="Laminin subunit alpha-2"/>
    <property type="match status" value="1"/>
</dbReference>
<feature type="domain" description="Kazal-like" evidence="15">
    <location>
        <begin position="307"/>
        <end position="372"/>
    </location>
</feature>
<feature type="disulfide bond" evidence="10">
    <location>
        <begin position="212"/>
        <end position="221"/>
    </location>
</feature>
<evidence type="ECO:0000256" key="1">
    <source>
        <dbReference type="ARBA" id="ARBA00004613"/>
    </source>
</evidence>
<name>A0A9N9RH18_9NEOP</name>
<reference evidence="16" key="2">
    <citation type="submission" date="2022-10" db="EMBL/GenBank/DDBJ databases">
        <authorList>
            <consortium name="ENA_rothamsted_submissions"/>
            <consortium name="culmorum"/>
            <person name="King R."/>
        </authorList>
    </citation>
    <scope>NUCLEOTIDE SEQUENCE</scope>
</reference>
<dbReference type="InterPro" id="IPR001791">
    <property type="entry name" value="Laminin_G"/>
</dbReference>
<dbReference type="PANTHER" id="PTHR15036:SF85">
    <property type="entry name" value="SP2353, ISOFORM A"/>
    <property type="match status" value="1"/>
</dbReference>
<sequence length="1249" mass="136045">MTTTETEEGSTNSLGPTDMGGTASPSACRDIRCDFGASCEVGTDGYPRCSCLFECPHEVDYFPVCASDFRLYSSLCAMRKEGCQKQLELRLRPLDLCKGMEVRPCGNNKAMIDTTTGLEIDCGNGPHRQDCPAGTYCHITLTAARCCPKNDTKFEEKKVFHCSESVYGCCSDGSTTATGPNEEGCPITSSTCGCNRLGSVSDRCDENGQCSCRPGVGGLKCDRCEPGYWGLPRIGTGHTGCIPCGCSAFGSVREDCEQMTGRCVCRTGVQGQKCTVCADHRRRLGPNGCSDPESGGVVSSCLELSCYFGAVCTERTGGALCECAAAPCPDSDTNMLVCGSDGKTYESECHLKFQACRTQEDIVVQAFGPCKLSEVAGTAGPPRPSSPIQFTQQDDGAASKSTRHLLNPDKYYNKYDWTRKETSSDFDNVLSGQKFKGSQTATTATVGAVGALLGDLCTEDTDCFALPGAHCTRGGCECRPGYIATVHRKACVEQSTQETTEEYSACLSDPCYNFGTCIDLPGSTYTCVCTSLYTGLNCESLSKETLIGSYIETPSFDGSAYIRLKPLKAYHKLNIDIEFKAFSENGVLLYNQQKPDGTGDFVSLALVNGYLEFRYNLGNGVIILTSLEKITLNEYHKVSAKRYHRDGILSVDDMEDVAGQSSGNLKALDLAEDAYIGKVPTNYSRVFDNIGTRSGFIGCVKYLRIIRHQVTKKLGRPDSLVVATENVRECQASPCMSMPCKNGATCTAVDGSTTEYICVCPIGFQGGNCDERLDPCESNPCGYDEGLLCDIGPEGGHVCRCLFGGEIGSNGNTCSNDVNVVQETWSPQFNGTSYIELPPLEGLGKAFRIEIWFLTNRFSGMLLYTGQSNKAKGDFIAINLVNGYLQFRYNLGSGIANITSSVSITKGRWHRARITRNGRHGSLQLDRHPTQRGHSAPPLTHLELTLPLFIGSLPAYIRPHKMSGVTSSFIGAVQQVFVNGNPLSLYGGDVARCAIVQDEDKLPCATSGVTKYAGPPCGDGLTPCKNNGKCIPLLNEYKCICQDGFRGRNCETQMAEMLNDRTPINFDGNNYYSYRSRGNRRNRNARGVRYEIKFRTYNDSGLLMWRRKIGIRPRDFIGLGISEGKLQLIYTDTNMKELNNTREDWFQSVESKFRIDDGMWHIATVRRRKRLAMLQVDDTPPVRGYSQSLLVPSKSNPKLWIGGSPTLPLGLPAALYTGLRGCVASVKASGRHIDLSAPIRPATTIRQCD</sequence>
<feature type="disulfide bond" evidence="9">
    <location>
        <begin position="529"/>
        <end position="538"/>
    </location>
</feature>
<proteinExistence type="predicted"/>
<dbReference type="Gene3D" id="3.30.60.30">
    <property type="match status" value="2"/>
</dbReference>
<feature type="domain" description="Laminin EGF-like" evidence="14">
    <location>
        <begin position="192"/>
        <end position="243"/>
    </location>
</feature>
<dbReference type="SMART" id="SM00280">
    <property type="entry name" value="KAZAL"/>
    <property type="match status" value="2"/>
</dbReference>
<keyword evidence="4" id="KW-0732">Signal</keyword>
<evidence type="ECO:0000256" key="7">
    <source>
        <dbReference type="ARBA" id="ARBA00023157"/>
    </source>
</evidence>
<dbReference type="PRINTS" id="PR00011">
    <property type="entry name" value="EGFLAMININ"/>
</dbReference>
<evidence type="ECO:0000259" key="15">
    <source>
        <dbReference type="PROSITE" id="PS51465"/>
    </source>
</evidence>
<evidence type="ECO:0000256" key="2">
    <source>
        <dbReference type="ARBA" id="ARBA00022525"/>
    </source>
</evidence>
<feature type="domain" description="EGF-like" evidence="13">
    <location>
        <begin position="731"/>
        <end position="770"/>
    </location>
</feature>
<dbReference type="GO" id="GO:0005576">
    <property type="term" value="C:extracellular region"/>
    <property type="evidence" value="ECO:0007669"/>
    <property type="project" value="UniProtKB-SubCell"/>
</dbReference>
<dbReference type="GO" id="GO:0030154">
    <property type="term" value="P:cell differentiation"/>
    <property type="evidence" value="ECO:0007669"/>
    <property type="project" value="UniProtKB-KW"/>
</dbReference>
<evidence type="ECO:0000256" key="9">
    <source>
        <dbReference type="PROSITE-ProRule" id="PRU00076"/>
    </source>
</evidence>
<evidence type="ECO:0000313" key="17">
    <source>
        <dbReference type="Proteomes" id="UP001153714"/>
    </source>
</evidence>
<dbReference type="PROSITE" id="PS01186">
    <property type="entry name" value="EGF_2"/>
    <property type="match status" value="2"/>
</dbReference>
<dbReference type="EMBL" id="OU893340">
    <property type="protein sequence ID" value="CAG9796550.1"/>
    <property type="molecule type" value="Genomic_DNA"/>
</dbReference>
<dbReference type="GO" id="GO:0048731">
    <property type="term" value="P:system development"/>
    <property type="evidence" value="ECO:0007669"/>
    <property type="project" value="UniProtKB-ARBA"/>
</dbReference>
<dbReference type="Gene3D" id="2.60.120.200">
    <property type="match status" value="3"/>
</dbReference>
<dbReference type="InterPro" id="IPR002049">
    <property type="entry name" value="LE_dom"/>
</dbReference>
<dbReference type="CDD" id="cd00055">
    <property type="entry name" value="EGF_Lam"/>
    <property type="match status" value="2"/>
</dbReference>
<feature type="region of interest" description="Disordered" evidence="11">
    <location>
        <begin position="1"/>
        <end position="22"/>
    </location>
</feature>
<dbReference type="SUPFAM" id="SSF57196">
    <property type="entry name" value="EGF/Laminin"/>
    <property type="match status" value="2"/>
</dbReference>
<dbReference type="GO" id="GO:0009653">
    <property type="term" value="P:anatomical structure morphogenesis"/>
    <property type="evidence" value="ECO:0007669"/>
    <property type="project" value="UniProtKB-ARBA"/>
</dbReference>
<evidence type="ECO:0000256" key="5">
    <source>
        <dbReference type="ARBA" id="ARBA00022737"/>
    </source>
</evidence>
<keyword evidence="2" id="KW-0964">Secreted</keyword>
<dbReference type="FunFam" id="2.10.25.10:FF:000066">
    <property type="entry name" value="FAT atypical cadherin 4"/>
    <property type="match status" value="1"/>
</dbReference>
<evidence type="ECO:0000256" key="10">
    <source>
        <dbReference type="PROSITE-ProRule" id="PRU00460"/>
    </source>
</evidence>
<dbReference type="PROSITE" id="PS01248">
    <property type="entry name" value="EGF_LAM_1"/>
    <property type="match status" value="1"/>
</dbReference>
<dbReference type="PROSITE" id="PS50026">
    <property type="entry name" value="EGF_3"/>
    <property type="match status" value="4"/>
</dbReference>
<feature type="disulfide bond" evidence="9">
    <location>
        <begin position="1041"/>
        <end position="1050"/>
    </location>
</feature>
<feature type="domain" description="EGF-like" evidence="13">
    <location>
        <begin position="772"/>
        <end position="815"/>
    </location>
</feature>
<dbReference type="GO" id="GO:0005509">
    <property type="term" value="F:calcium ion binding"/>
    <property type="evidence" value="ECO:0007669"/>
    <property type="project" value="InterPro"/>
</dbReference>